<evidence type="ECO:0000313" key="3">
    <source>
        <dbReference type="EMBL" id="ATW33608.1"/>
    </source>
</evidence>
<evidence type="ECO:0000259" key="2">
    <source>
        <dbReference type="PROSITE" id="PS50043"/>
    </source>
</evidence>
<dbReference type="Pfam" id="PF00196">
    <property type="entry name" value="GerE"/>
    <property type="match status" value="1"/>
</dbReference>
<feature type="domain" description="HTH luxR-type" evidence="2">
    <location>
        <begin position="154"/>
        <end position="219"/>
    </location>
</feature>
<dbReference type="InterPro" id="IPR000792">
    <property type="entry name" value="Tscrpt_reg_LuxR_C"/>
</dbReference>
<name>A0A2D3TCV9_9ENTR</name>
<dbReference type="EMBL" id="CP017613">
    <property type="protein sequence ID" value="ATW33608.1"/>
    <property type="molecule type" value="Genomic_DNA"/>
</dbReference>
<dbReference type="RefSeq" id="WP_100096373.1">
    <property type="nucleotide sequence ID" value="NZ_CP017613.1"/>
</dbReference>
<evidence type="ECO:0000313" key="4">
    <source>
        <dbReference type="Proteomes" id="UP000229055"/>
    </source>
</evidence>
<dbReference type="Proteomes" id="UP000229055">
    <property type="component" value="Chromosome"/>
</dbReference>
<keyword evidence="1" id="KW-0238">DNA-binding</keyword>
<dbReference type="SMART" id="SM00421">
    <property type="entry name" value="HTH_LUXR"/>
    <property type="match status" value="1"/>
</dbReference>
<dbReference type="Gene3D" id="1.10.10.10">
    <property type="entry name" value="Winged helix-like DNA-binding domain superfamily/Winged helix DNA-binding domain"/>
    <property type="match status" value="1"/>
</dbReference>
<sequence>MNEHQNSESKKSTVDSLGKVPMIAMMEHSKMPWGIKDNQSRYVYLNEAALDMANIPAGFDFEGRLDEEFPCPWSEFAPEIYAQDRKAESSHQTAETITTSYYTRQAVLEPYYIPKFPIYNQNGESLGTVFCTKKFSFVSISDFFNHLKPSVLTLNPPVDIFTEKELDIIFYAFQKLSSKEIATKLCLSHRAIENRLQRIYEKMGVTSLAGLIEYCHTTGLNHHVPKNLLRQGIEFFW</sequence>
<dbReference type="GO" id="GO:0003677">
    <property type="term" value="F:DNA binding"/>
    <property type="evidence" value="ECO:0007669"/>
    <property type="project" value="UniProtKB-KW"/>
</dbReference>
<dbReference type="InterPro" id="IPR036388">
    <property type="entry name" value="WH-like_DNA-bd_sf"/>
</dbReference>
<reference evidence="4" key="2">
    <citation type="submission" date="2017-11" db="EMBL/GenBank/DDBJ databases">
        <title>PacBio sequencing of new strain of the secondary endosymbiont Candidatus Hamiltonella defensa.</title>
        <authorList>
            <person name="Strand M.R."/>
            <person name="Oliver K."/>
        </authorList>
    </citation>
    <scope>NUCLEOTIDE SEQUENCE [LARGE SCALE GENOMIC DNA]</scope>
    <source>
        <strain evidence="4">ZA17</strain>
    </source>
</reference>
<dbReference type="AlphaFoldDB" id="A0A2D3TCV9"/>
<dbReference type="GO" id="GO:0006355">
    <property type="term" value="P:regulation of DNA-templated transcription"/>
    <property type="evidence" value="ECO:0007669"/>
    <property type="project" value="InterPro"/>
</dbReference>
<protein>
    <submittedName>
        <fullName evidence="3">Helix-turn-helix transcriptional regulator</fullName>
    </submittedName>
</protein>
<gene>
    <name evidence="3" type="ORF">BJP43_04175</name>
</gene>
<proteinExistence type="predicted"/>
<reference evidence="4" key="1">
    <citation type="submission" date="2016-10" db="EMBL/GenBank/DDBJ databases">
        <authorList>
            <person name="Chevignon G."/>
        </authorList>
    </citation>
    <scope>NUCLEOTIDE SEQUENCE [LARGE SCALE GENOMIC DNA]</scope>
    <source>
        <strain evidence="4">ZA17</strain>
    </source>
</reference>
<evidence type="ECO:0000256" key="1">
    <source>
        <dbReference type="ARBA" id="ARBA00023125"/>
    </source>
</evidence>
<dbReference type="SUPFAM" id="SSF46894">
    <property type="entry name" value="C-terminal effector domain of the bipartite response regulators"/>
    <property type="match status" value="1"/>
</dbReference>
<organism evidence="3 4">
    <name type="scientific">Candidatus Williamhamiltonella defendens</name>
    <dbReference type="NCBI Taxonomy" id="138072"/>
    <lineage>
        <taxon>Bacteria</taxon>
        <taxon>Pseudomonadati</taxon>
        <taxon>Pseudomonadota</taxon>
        <taxon>Gammaproteobacteria</taxon>
        <taxon>Enterobacterales</taxon>
        <taxon>Enterobacteriaceae</taxon>
        <taxon>aphid secondary symbionts</taxon>
        <taxon>Candidatus Williamhamiltonella</taxon>
    </lineage>
</organism>
<dbReference type="CDD" id="cd06170">
    <property type="entry name" value="LuxR_C_like"/>
    <property type="match status" value="1"/>
</dbReference>
<accession>A0A2D3TCV9</accession>
<dbReference type="InterPro" id="IPR016032">
    <property type="entry name" value="Sig_transdc_resp-reg_C-effctor"/>
</dbReference>
<dbReference type="InterPro" id="IPR013656">
    <property type="entry name" value="PAS_4"/>
</dbReference>
<dbReference type="PROSITE" id="PS50043">
    <property type="entry name" value="HTH_LUXR_2"/>
    <property type="match status" value="1"/>
</dbReference>
<dbReference type="Pfam" id="PF08448">
    <property type="entry name" value="PAS_4"/>
    <property type="match status" value="1"/>
</dbReference>